<name>A0A392UAN3_9FABA</name>
<reference evidence="1 2" key="1">
    <citation type="journal article" date="2018" name="Front. Plant Sci.">
        <title>Red Clover (Trifolium pratense) and Zigzag Clover (T. medium) - A Picture of Genomic Similarities and Differences.</title>
        <authorList>
            <person name="Dluhosova J."/>
            <person name="Istvanek J."/>
            <person name="Nedelnik J."/>
            <person name="Repkova J."/>
        </authorList>
    </citation>
    <scope>NUCLEOTIDE SEQUENCE [LARGE SCALE GENOMIC DNA]</scope>
    <source>
        <strain evidence="2">cv. 10/8</strain>
        <tissue evidence="1">Leaf</tissue>
    </source>
</reference>
<sequence>MMGKILEGFHPSAVTAIQSRLTSK</sequence>
<dbReference type="AlphaFoldDB" id="A0A392UAN3"/>
<evidence type="ECO:0000313" key="2">
    <source>
        <dbReference type="Proteomes" id="UP000265520"/>
    </source>
</evidence>
<organism evidence="1 2">
    <name type="scientific">Trifolium medium</name>
    <dbReference type="NCBI Taxonomy" id="97028"/>
    <lineage>
        <taxon>Eukaryota</taxon>
        <taxon>Viridiplantae</taxon>
        <taxon>Streptophyta</taxon>
        <taxon>Embryophyta</taxon>
        <taxon>Tracheophyta</taxon>
        <taxon>Spermatophyta</taxon>
        <taxon>Magnoliopsida</taxon>
        <taxon>eudicotyledons</taxon>
        <taxon>Gunneridae</taxon>
        <taxon>Pentapetalae</taxon>
        <taxon>rosids</taxon>
        <taxon>fabids</taxon>
        <taxon>Fabales</taxon>
        <taxon>Fabaceae</taxon>
        <taxon>Papilionoideae</taxon>
        <taxon>50 kb inversion clade</taxon>
        <taxon>NPAAA clade</taxon>
        <taxon>Hologalegina</taxon>
        <taxon>IRL clade</taxon>
        <taxon>Trifolieae</taxon>
        <taxon>Trifolium</taxon>
    </lineage>
</organism>
<comment type="caution">
    <text evidence="1">The sequence shown here is derived from an EMBL/GenBank/DDBJ whole genome shotgun (WGS) entry which is preliminary data.</text>
</comment>
<accession>A0A392UAN3</accession>
<dbReference type="Proteomes" id="UP000265520">
    <property type="component" value="Unassembled WGS sequence"/>
</dbReference>
<dbReference type="EMBL" id="LXQA010765055">
    <property type="protein sequence ID" value="MCI69897.1"/>
    <property type="molecule type" value="Genomic_DNA"/>
</dbReference>
<keyword evidence="2" id="KW-1185">Reference proteome</keyword>
<proteinExistence type="predicted"/>
<feature type="non-terminal residue" evidence="1">
    <location>
        <position position="24"/>
    </location>
</feature>
<evidence type="ECO:0000313" key="1">
    <source>
        <dbReference type="EMBL" id="MCI69897.1"/>
    </source>
</evidence>
<protein>
    <submittedName>
        <fullName evidence="1">Uncharacterized protein</fullName>
    </submittedName>
</protein>